<name>A0A222E8M7_9RHOB</name>
<dbReference type="RefSeq" id="WP_094036304.1">
    <property type="nucleotide sequence ID" value="NZ_CP022540.1"/>
</dbReference>
<keyword evidence="2 5" id="KW-0812">Transmembrane</keyword>
<feature type="transmembrane region" description="Helical" evidence="5">
    <location>
        <begin position="199"/>
        <end position="221"/>
    </location>
</feature>
<comment type="subcellular location">
    <subcellularLocation>
        <location evidence="1">Membrane</location>
        <topology evidence="1">Multi-pass membrane protein</topology>
    </subcellularLocation>
</comment>
<dbReference type="InterPro" id="IPR009915">
    <property type="entry name" value="NnrU_dom"/>
</dbReference>
<reference evidence="7 8" key="1">
    <citation type="submission" date="2017-07" db="EMBL/GenBank/DDBJ databases">
        <title>Genome Sequence of Antarctobacter heliothermus Strain SMS3 Isolated from a culture of the Diatom Skeletonema marinoi.</title>
        <authorList>
            <person name="Topel M."/>
            <person name="Pinder M.I.M."/>
            <person name="Johansson O.N."/>
            <person name="Kourtchenko O."/>
            <person name="Godhe A."/>
            <person name="Clarke A.K."/>
        </authorList>
    </citation>
    <scope>NUCLEOTIDE SEQUENCE [LARGE SCALE GENOMIC DNA]</scope>
    <source>
        <strain evidence="7 8">SMS3</strain>
    </source>
</reference>
<dbReference type="KEGG" id="aht:ANTHELSMS3_03939"/>
<feature type="transmembrane region" description="Helical" evidence="5">
    <location>
        <begin position="140"/>
        <end position="160"/>
    </location>
</feature>
<dbReference type="Proteomes" id="UP000203589">
    <property type="component" value="Chromosome"/>
</dbReference>
<dbReference type="GO" id="GO:0016020">
    <property type="term" value="C:membrane"/>
    <property type="evidence" value="ECO:0007669"/>
    <property type="project" value="UniProtKB-SubCell"/>
</dbReference>
<protein>
    <submittedName>
        <fullName evidence="7">NnrU protein</fullName>
    </submittedName>
</protein>
<evidence type="ECO:0000256" key="3">
    <source>
        <dbReference type="ARBA" id="ARBA00022989"/>
    </source>
</evidence>
<dbReference type="Pfam" id="PF07298">
    <property type="entry name" value="NnrU"/>
    <property type="match status" value="1"/>
</dbReference>
<evidence type="ECO:0000259" key="6">
    <source>
        <dbReference type="Pfam" id="PF07298"/>
    </source>
</evidence>
<feature type="transmembrane region" description="Helical" evidence="5">
    <location>
        <begin position="42"/>
        <end position="63"/>
    </location>
</feature>
<accession>A0A222E8M7</accession>
<evidence type="ECO:0000256" key="4">
    <source>
        <dbReference type="ARBA" id="ARBA00023136"/>
    </source>
</evidence>
<dbReference type="EMBL" id="CP022540">
    <property type="protein sequence ID" value="ASP22555.1"/>
    <property type="molecule type" value="Genomic_DNA"/>
</dbReference>
<dbReference type="AlphaFoldDB" id="A0A222E8M7"/>
<feature type="domain" description="NnrU" evidence="6">
    <location>
        <begin position="6"/>
        <end position="220"/>
    </location>
</feature>
<evidence type="ECO:0000256" key="2">
    <source>
        <dbReference type="ARBA" id="ARBA00022692"/>
    </source>
</evidence>
<keyword evidence="8" id="KW-1185">Reference proteome</keyword>
<evidence type="ECO:0000313" key="8">
    <source>
        <dbReference type="Proteomes" id="UP000203589"/>
    </source>
</evidence>
<dbReference type="OrthoDB" id="7828645at2"/>
<proteinExistence type="predicted"/>
<evidence type="ECO:0000256" key="1">
    <source>
        <dbReference type="ARBA" id="ARBA00004141"/>
    </source>
</evidence>
<keyword evidence="4 5" id="KW-0472">Membrane</keyword>
<sequence length="222" mass="24217">MTWTGFAAVFVAFFLTHSIPVRPSVKSRLVGILGPRGFSLGYSVLSVGMLALLIWAAGQAPYVQLWPQMEWQRHVVHLGMFAVCLILALSIARPNPFSFGGAQNARFDPARPGIVRWVRHPILLSLALWAGLHLLPNGDLSHVILFGVLGGFAIVGRAILNRRKQREMGRAAWQTLWTRVSDAPLGHAPRSWTGLATRLGLGIGGFVLLLWAHPVVIGVTAL</sequence>
<evidence type="ECO:0000256" key="5">
    <source>
        <dbReference type="SAM" id="Phobius"/>
    </source>
</evidence>
<evidence type="ECO:0000313" key="7">
    <source>
        <dbReference type="EMBL" id="ASP22555.1"/>
    </source>
</evidence>
<feature type="transmembrane region" description="Helical" evidence="5">
    <location>
        <begin position="75"/>
        <end position="92"/>
    </location>
</feature>
<gene>
    <name evidence="7" type="ORF">ANTHELSMS3_03939</name>
</gene>
<organism evidence="7 8">
    <name type="scientific">Antarctobacter heliothermus</name>
    <dbReference type="NCBI Taxonomy" id="74033"/>
    <lineage>
        <taxon>Bacteria</taxon>
        <taxon>Pseudomonadati</taxon>
        <taxon>Pseudomonadota</taxon>
        <taxon>Alphaproteobacteria</taxon>
        <taxon>Rhodobacterales</taxon>
        <taxon>Roseobacteraceae</taxon>
        <taxon>Antarctobacter</taxon>
    </lineage>
</organism>
<keyword evidence="3 5" id="KW-1133">Transmembrane helix</keyword>